<dbReference type="AlphaFoldDB" id="A0A9D2LFJ6"/>
<dbReference type="Pfam" id="PF01565">
    <property type="entry name" value="FAD_binding_4"/>
    <property type="match status" value="2"/>
</dbReference>
<dbReference type="GO" id="GO:0071555">
    <property type="term" value="P:cell wall organization"/>
    <property type="evidence" value="ECO:0007669"/>
    <property type="project" value="UniProtKB-KW"/>
</dbReference>
<dbReference type="Pfam" id="PF02873">
    <property type="entry name" value="MurB_C"/>
    <property type="match status" value="1"/>
</dbReference>
<dbReference type="InterPro" id="IPR016167">
    <property type="entry name" value="FAD-bd_PCMH_sub1"/>
</dbReference>
<comment type="subcellular location">
    <subcellularLocation>
        <location evidence="3 17">Cytoplasm</location>
    </subcellularLocation>
</comment>
<keyword evidence="9 17" id="KW-0274">FAD</keyword>
<dbReference type="GO" id="GO:0071949">
    <property type="term" value="F:FAD binding"/>
    <property type="evidence" value="ECO:0007669"/>
    <property type="project" value="InterPro"/>
</dbReference>
<evidence type="ECO:0000256" key="16">
    <source>
        <dbReference type="ARBA" id="ARBA00048914"/>
    </source>
</evidence>
<comment type="function">
    <text evidence="2 17">Cell wall formation.</text>
</comment>
<evidence type="ECO:0000256" key="10">
    <source>
        <dbReference type="ARBA" id="ARBA00022857"/>
    </source>
</evidence>
<dbReference type="InterPro" id="IPR011601">
    <property type="entry name" value="MurB_C"/>
</dbReference>
<evidence type="ECO:0000256" key="17">
    <source>
        <dbReference type="HAMAP-Rule" id="MF_00037"/>
    </source>
</evidence>
<dbReference type="Gene3D" id="3.30.43.10">
    <property type="entry name" value="Uridine Diphospho-n-acetylenolpyruvylglucosamine Reductase, domain 2"/>
    <property type="match status" value="1"/>
</dbReference>
<keyword evidence="13 17" id="KW-0560">Oxidoreductase</keyword>
<dbReference type="GO" id="GO:0005829">
    <property type="term" value="C:cytosol"/>
    <property type="evidence" value="ECO:0007669"/>
    <property type="project" value="TreeGrafter"/>
</dbReference>
<evidence type="ECO:0000256" key="14">
    <source>
        <dbReference type="ARBA" id="ARBA00023306"/>
    </source>
</evidence>
<feature type="active site" evidence="17">
    <location>
        <position position="369"/>
    </location>
</feature>
<gene>
    <name evidence="17" type="primary">murB</name>
    <name evidence="19" type="ORF">H9786_12965</name>
</gene>
<dbReference type="InterPro" id="IPR036635">
    <property type="entry name" value="MurB_C_sf"/>
</dbReference>
<dbReference type="HAMAP" id="MF_00037">
    <property type="entry name" value="MurB"/>
    <property type="match status" value="1"/>
</dbReference>
<comment type="similarity">
    <text evidence="5 17">Belongs to the MurB family.</text>
</comment>
<proteinExistence type="inferred from homology"/>
<evidence type="ECO:0000256" key="9">
    <source>
        <dbReference type="ARBA" id="ARBA00022827"/>
    </source>
</evidence>
<dbReference type="InterPro" id="IPR006094">
    <property type="entry name" value="Oxid_FAD_bind_N"/>
</dbReference>
<accession>A0A9D2LFJ6</accession>
<keyword evidence="11 17" id="KW-0133">Cell shape</keyword>
<evidence type="ECO:0000256" key="2">
    <source>
        <dbReference type="ARBA" id="ARBA00003921"/>
    </source>
</evidence>
<keyword evidence="14 17" id="KW-0131">Cell cycle</keyword>
<dbReference type="GO" id="GO:0009252">
    <property type="term" value="P:peptidoglycan biosynthetic process"/>
    <property type="evidence" value="ECO:0007669"/>
    <property type="project" value="UniProtKB-UniRule"/>
</dbReference>
<keyword evidence="6 17" id="KW-0963">Cytoplasm</keyword>
<evidence type="ECO:0000256" key="12">
    <source>
        <dbReference type="ARBA" id="ARBA00022984"/>
    </source>
</evidence>
<evidence type="ECO:0000313" key="20">
    <source>
        <dbReference type="Proteomes" id="UP000823823"/>
    </source>
</evidence>
<dbReference type="Proteomes" id="UP000823823">
    <property type="component" value="Unassembled WGS sequence"/>
</dbReference>
<evidence type="ECO:0000256" key="13">
    <source>
        <dbReference type="ARBA" id="ARBA00023002"/>
    </source>
</evidence>
<comment type="caution">
    <text evidence="19">The sequence shown here is derived from an EMBL/GenBank/DDBJ whole genome shotgun (WGS) entry which is preliminary data.</text>
</comment>
<dbReference type="NCBIfam" id="NF010478">
    <property type="entry name" value="PRK13903.1"/>
    <property type="match status" value="1"/>
</dbReference>
<feature type="active site" evidence="17">
    <location>
        <position position="185"/>
    </location>
</feature>
<evidence type="ECO:0000256" key="7">
    <source>
        <dbReference type="ARBA" id="ARBA00022618"/>
    </source>
</evidence>
<dbReference type="GO" id="GO:0008360">
    <property type="term" value="P:regulation of cell shape"/>
    <property type="evidence" value="ECO:0007669"/>
    <property type="project" value="UniProtKB-KW"/>
</dbReference>
<dbReference type="PROSITE" id="PS51387">
    <property type="entry name" value="FAD_PCMH"/>
    <property type="match status" value="1"/>
</dbReference>
<evidence type="ECO:0000259" key="18">
    <source>
        <dbReference type="PROSITE" id="PS51387"/>
    </source>
</evidence>
<name>A0A9D2LFJ6_9MICO</name>
<dbReference type="InterPro" id="IPR003170">
    <property type="entry name" value="MurB"/>
</dbReference>
<dbReference type="SUPFAM" id="SSF56194">
    <property type="entry name" value="Uridine diphospho-N-Acetylenolpyruvylglucosamine reductase, MurB, C-terminal domain"/>
    <property type="match status" value="1"/>
</dbReference>
<organism evidence="19 20">
    <name type="scientific">Candidatus Brachybacterium merdavium</name>
    <dbReference type="NCBI Taxonomy" id="2838513"/>
    <lineage>
        <taxon>Bacteria</taxon>
        <taxon>Bacillati</taxon>
        <taxon>Actinomycetota</taxon>
        <taxon>Actinomycetes</taxon>
        <taxon>Micrococcales</taxon>
        <taxon>Dermabacteraceae</taxon>
        <taxon>Brachybacterium</taxon>
    </lineage>
</organism>
<comment type="catalytic activity">
    <reaction evidence="16 17">
        <text>UDP-N-acetyl-alpha-D-muramate + NADP(+) = UDP-N-acetyl-3-O-(1-carboxyvinyl)-alpha-D-glucosamine + NADPH + H(+)</text>
        <dbReference type="Rhea" id="RHEA:12248"/>
        <dbReference type="ChEBI" id="CHEBI:15378"/>
        <dbReference type="ChEBI" id="CHEBI:57783"/>
        <dbReference type="ChEBI" id="CHEBI:58349"/>
        <dbReference type="ChEBI" id="CHEBI:68483"/>
        <dbReference type="ChEBI" id="CHEBI:70757"/>
        <dbReference type="EC" id="1.3.1.98"/>
    </reaction>
</comment>
<dbReference type="GO" id="GO:0051301">
    <property type="term" value="P:cell division"/>
    <property type="evidence" value="ECO:0007669"/>
    <property type="project" value="UniProtKB-KW"/>
</dbReference>
<dbReference type="Gene3D" id="3.30.465.10">
    <property type="match status" value="1"/>
</dbReference>
<evidence type="ECO:0000256" key="1">
    <source>
        <dbReference type="ARBA" id="ARBA00001974"/>
    </source>
</evidence>
<dbReference type="SUPFAM" id="SSF56176">
    <property type="entry name" value="FAD-binding/transporter-associated domain-like"/>
    <property type="match status" value="2"/>
</dbReference>
<keyword evidence="8 17" id="KW-0285">Flavoprotein</keyword>
<reference evidence="19" key="1">
    <citation type="journal article" date="2021" name="PeerJ">
        <title>Extensive microbial diversity within the chicken gut microbiome revealed by metagenomics and culture.</title>
        <authorList>
            <person name="Gilroy R."/>
            <person name="Ravi A."/>
            <person name="Getino M."/>
            <person name="Pursley I."/>
            <person name="Horton D.L."/>
            <person name="Alikhan N.F."/>
            <person name="Baker D."/>
            <person name="Gharbi K."/>
            <person name="Hall N."/>
            <person name="Watson M."/>
            <person name="Adriaenssens E.M."/>
            <person name="Foster-Nyarko E."/>
            <person name="Jarju S."/>
            <person name="Secka A."/>
            <person name="Antonio M."/>
            <person name="Oren A."/>
            <person name="Chaudhuri R.R."/>
            <person name="La Ragione R."/>
            <person name="Hildebrand F."/>
            <person name="Pallen M.J."/>
        </authorList>
    </citation>
    <scope>NUCLEOTIDE SEQUENCE</scope>
    <source>
        <strain evidence="19">ChiHjej13B12-24818</strain>
    </source>
</reference>
<evidence type="ECO:0000256" key="8">
    <source>
        <dbReference type="ARBA" id="ARBA00022630"/>
    </source>
</evidence>
<dbReference type="InterPro" id="IPR036318">
    <property type="entry name" value="FAD-bd_PCMH-like_sf"/>
</dbReference>
<protein>
    <recommendedName>
        <fullName evidence="17">UDP-N-acetylenolpyruvoylglucosamine reductase</fullName>
        <ecNumber evidence="17">1.3.1.98</ecNumber>
    </recommendedName>
    <alternativeName>
        <fullName evidence="17">UDP-N-acetylmuramate dehydrogenase</fullName>
    </alternativeName>
</protein>
<dbReference type="PANTHER" id="PTHR21071">
    <property type="entry name" value="UDP-N-ACETYLENOLPYRUVOYLGLUCOSAMINE REDUCTASE"/>
    <property type="match status" value="1"/>
</dbReference>
<evidence type="ECO:0000256" key="5">
    <source>
        <dbReference type="ARBA" id="ARBA00010485"/>
    </source>
</evidence>
<evidence type="ECO:0000313" key="19">
    <source>
        <dbReference type="EMBL" id="HJB11416.1"/>
    </source>
</evidence>
<comment type="cofactor">
    <cofactor evidence="1 17">
        <name>FAD</name>
        <dbReference type="ChEBI" id="CHEBI:57692"/>
    </cofactor>
</comment>
<keyword evidence="15 17" id="KW-0961">Cell wall biogenesis/degradation</keyword>
<dbReference type="EMBL" id="DWZH01000100">
    <property type="protein sequence ID" value="HJB11416.1"/>
    <property type="molecule type" value="Genomic_DNA"/>
</dbReference>
<feature type="domain" description="FAD-binding PCMH-type" evidence="18">
    <location>
        <begin position="11"/>
        <end position="217"/>
    </location>
</feature>
<comment type="pathway">
    <text evidence="4 17">Cell wall biogenesis; peptidoglycan biosynthesis.</text>
</comment>
<dbReference type="GO" id="GO:0008762">
    <property type="term" value="F:UDP-N-acetylmuramate dehydrogenase activity"/>
    <property type="evidence" value="ECO:0007669"/>
    <property type="project" value="UniProtKB-UniRule"/>
</dbReference>
<keyword evidence="7 17" id="KW-0132">Cell division</keyword>
<feature type="active site" description="Proton donor" evidence="17">
    <location>
        <position position="272"/>
    </location>
</feature>
<evidence type="ECO:0000256" key="4">
    <source>
        <dbReference type="ARBA" id="ARBA00004752"/>
    </source>
</evidence>
<dbReference type="PANTHER" id="PTHR21071:SF4">
    <property type="entry name" value="UDP-N-ACETYLENOLPYRUVOYLGLUCOSAMINE REDUCTASE"/>
    <property type="match status" value="1"/>
</dbReference>
<dbReference type="InterPro" id="IPR016169">
    <property type="entry name" value="FAD-bd_PCMH_sub2"/>
</dbReference>
<keyword evidence="10 17" id="KW-0521">NADP</keyword>
<dbReference type="EC" id="1.3.1.98" evidence="17"/>
<sequence length="377" mass="40093">MRLADLTSLRLGGQIRTLIEARSADEVIDAVAAADEAGEQLLVLGGGSNLVASDQPFEGTVVWLRDPEDPPLLDATCEVGPSGEPDGVPVDPAELTPLDPTCGGAIAEYFAGVHWDRAVRYALAREMVGIEALSGIPGTVGATPIQNVGAYGQEVASTISRVRTWDREQGEVRTFFAADCDFSYRDSVFKRTPYRGPVPSATGRYVVLSVTFQHTIGSLSAPIRYAQLATALGVEVGARAPMSEVREAVLRIRGEKGMVLDPGDHDTWSAGSFFTNPILDEAAAARLPAEAPRFPAGEGRIKTSAAWLISHAGIERGHALSAEPRAAVSSKHSLALTNRGGASSEDLVALARDVRDRVFERYGITLVPEPVRLGIDL</sequence>
<dbReference type="Gene3D" id="3.90.78.10">
    <property type="entry name" value="UDP-N-acetylenolpyruvoylglucosamine reductase, C-terminal domain"/>
    <property type="match status" value="1"/>
</dbReference>
<dbReference type="InterPro" id="IPR016166">
    <property type="entry name" value="FAD-bd_PCMH"/>
</dbReference>
<evidence type="ECO:0000256" key="15">
    <source>
        <dbReference type="ARBA" id="ARBA00023316"/>
    </source>
</evidence>
<keyword evidence="12 17" id="KW-0573">Peptidoglycan synthesis</keyword>
<evidence type="ECO:0000256" key="3">
    <source>
        <dbReference type="ARBA" id="ARBA00004496"/>
    </source>
</evidence>
<reference evidence="19" key="2">
    <citation type="submission" date="2021-04" db="EMBL/GenBank/DDBJ databases">
        <authorList>
            <person name="Gilroy R."/>
        </authorList>
    </citation>
    <scope>NUCLEOTIDE SEQUENCE</scope>
    <source>
        <strain evidence="19">ChiHjej13B12-24818</strain>
    </source>
</reference>
<evidence type="ECO:0000256" key="11">
    <source>
        <dbReference type="ARBA" id="ARBA00022960"/>
    </source>
</evidence>
<evidence type="ECO:0000256" key="6">
    <source>
        <dbReference type="ARBA" id="ARBA00022490"/>
    </source>
</evidence>